<feature type="compositionally biased region" description="Polar residues" evidence="1">
    <location>
        <begin position="17"/>
        <end position="43"/>
    </location>
</feature>
<feature type="compositionally biased region" description="Basic and acidic residues" evidence="1">
    <location>
        <begin position="175"/>
        <end position="190"/>
    </location>
</feature>
<dbReference type="GO" id="GO:0005516">
    <property type="term" value="F:calmodulin binding"/>
    <property type="evidence" value="ECO:0007669"/>
    <property type="project" value="InterPro"/>
</dbReference>
<dbReference type="InterPro" id="IPR012417">
    <property type="entry name" value="CaM-bd_dom_pln"/>
</dbReference>
<organism evidence="3">
    <name type="scientific">Sesamum radiatum</name>
    <name type="common">Black benniseed</name>
    <dbReference type="NCBI Taxonomy" id="300843"/>
    <lineage>
        <taxon>Eukaryota</taxon>
        <taxon>Viridiplantae</taxon>
        <taxon>Streptophyta</taxon>
        <taxon>Embryophyta</taxon>
        <taxon>Tracheophyta</taxon>
        <taxon>Spermatophyta</taxon>
        <taxon>Magnoliopsida</taxon>
        <taxon>eudicotyledons</taxon>
        <taxon>Gunneridae</taxon>
        <taxon>Pentapetalae</taxon>
        <taxon>asterids</taxon>
        <taxon>lamiids</taxon>
        <taxon>Lamiales</taxon>
        <taxon>Pedaliaceae</taxon>
        <taxon>Sesamum</taxon>
    </lineage>
</organism>
<feature type="region of interest" description="Disordered" evidence="1">
    <location>
        <begin position="1"/>
        <end position="301"/>
    </location>
</feature>
<dbReference type="Pfam" id="PF07839">
    <property type="entry name" value="CaM_binding"/>
    <property type="match status" value="1"/>
</dbReference>
<feature type="compositionally biased region" description="Polar residues" evidence="1">
    <location>
        <begin position="434"/>
        <end position="444"/>
    </location>
</feature>
<feature type="compositionally biased region" description="Acidic residues" evidence="1">
    <location>
        <begin position="382"/>
        <end position="407"/>
    </location>
</feature>
<dbReference type="EMBL" id="JACGWJ010000026">
    <property type="protein sequence ID" value="KAL0312236.1"/>
    <property type="molecule type" value="Genomic_DNA"/>
</dbReference>
<name>A0AAW2L2M5_SESRA</name>
<dbReference type="PANTHER" id="PTHR33349:SF20">
    <property type="entry name" value="CHROMO DOMAIN CEC-LIKE PROTEIN"/>
    <property type="match status" value="1"/>
</dbReference>
<dbReference type="AlphaFoldDB" id="A0AAW2L2M5"/>
<accession>A0AAW2L2M5</accession>
<evidence type="ECO:0000313" key="3">
    <source>
        <dbReference type="EMBL" id="KAL0312236.1"/>
    </source>
</evidence>
<evidence type="ECO:0000256" key="1">
    <source>
        <dbReference type="SAM" id="MobiDB-lite"/>
    </source>
</evidence>
<evidence type="ECO:0000259" key="2">
    <source>
        <dbReference type="SMART" id="SM01054"/>
    </source>
</evidence>
<feature type="compositionally biased region" description="Polar residues" evidence="1">
    <location>
        <begin position="364"/>
        <end position="374"/>
    </location>
</feature>
<feature type="compositionally biased region" description="Acidic residues" evidence="1">
    <location>
        <begin position="266"/>
        <end position="283"/>
    </location>
</feature>
<comment type="caution">
    <text evidence="3">The sequence shown here is derived from an EMBL/GenBank/DDBJ whole genome shotgun (WGS) entry which is preliminary data.</text>
</comment>
<protein>
    <recommendedName>
        <fullName evidence="2">Calmodulin-binding domain-containing protein</fullName>
    </recommendedName>
</protein>
<proteinExistence type="predicted"/>
<feature type="domain" description="Calmodulin-binding" evidence="2">
    <location>
        <begin position="381"/>
        <end position="475"/>
    </location>
</feature>
<feature type="region of interest" description="Disordered" evidence="1">
    <location>
        <begin position="326"/>
        <end position="420"/>
    </location>
</feature>
<reference evidence="3" key="2">
    <citation type="journal article" date="2024" name="Plant">
        <title>Genomic evolution and insights into agronomic trait innovations of Sesamum species.</title>
        <authorList>
            <person name="Miao H."/>
            <person name="Wang L."/>
            <person name="Qu L."/>
            <person name="Liu H."/>
            <person name="Sun Y."/>
            <person name="Le M."/>
            <person name="Wang Q."/>
            <person name="Wei S."/>
            <person name="Zheng Y."/>
            <person name="Lin W."/>
            <person name="Duan Y."/>
            <person name="Cao H."/>
            <person name="Xiong S."/>
            <person name="Wang X."/>
            <person name="Wei L."/>
            <person name="Li C."/>
            <person name="Ma Q."/>
            <person name="Ju M."/>
            <person name="Zhao R."/>
            <person name="Li G."/>
            <person name="Mu C."/>
            <person name="Tian Q."/>
            <person name="Mei H."/>
            <person name="Zhang T."/>
            <person name="Gao T."/>
            <person name="Zhang H."/>
        </authorList>
    </citation>
    <scope>NUCLEOTIDE SEQUENCE</scope>
    <source>
        <strain evidence="3">G02</strain>
    </source>
</reference>
<feature type="compositionally biased region" description="Basic and acidic residues" evidence="1">
    <location>
        <begin position="244"/>
        <end position="265"/>
    </location>
</feature>
<feature type="compositionally biased region" description="Basic and acidic residues" evidence="1">
    <location>
        <begin position="410"/>
        <end position="420"/>
    </location>
</feature>
<feature type="compositionally biased region" description="Polar residues" evidence="1">
    <location>
        <begin position="119"/>
        <end position="134"/>
    </location>
</feature>
<feature type="compositionally biased region" description="Basic and acidic residues" evidence="1">
    <location>
        <begin position="141"/>
        <end position="154"/>
    </location>
</feature>
<feature type="region of interest" description="Disordered" evidence="1">
    <location>
        <begin position="427"/>
        <end position="446"/>
    </location>
</feature>
<dbReference type="PANTHER" id="PTHR33349">
    <property type="entry name" value="EMB|CAB62594.1"/>
    <property type="match status" value="1"/>
</dbReference>
<feature type="compositionally biased region" description="Basic and acidic residues" evidence="1">
    <location>
        <begin position="1"/>
        <end position="16"/>
    </location>
</feature>
<dbReference type="SMART" id="SM01054">
    <property type="entry name" value="CaM_binding"/>
    <property type="match status" value="1"/>
</dbReference>
<gene>
    <name evidence="3" type="ORF">Sradi_5622900</name>
</gene>
<sequence>MAARARDTAPGKEKRGTSPSHISNTASTQRRRSPNPSKTNSPARTHDSTSPLDKHIPNYLRPTVSSSLDVSKSHGKKPVSTVEAANKPNLARRRSFDKPPSPSRTMTSRVSPNPRVSRVSPNPTLRSSSFSGKSVTPVKGVADKSLRTAKDAGKQHSLYARAVNTVKKSSTGSTKKHEGRSAASITKEKVASPPQEVENPHTPDVPEPEMQDRYQEMPLAEAEEQTVETASNYEKGDEDSLLEDQEHGAKDSPLEDQEHGAKDSPLEDQEPVDFKENEDESSDEDAKIVTVESSKNPEKQDAEVVIVESYAIPGNQDANIVNVEFSELPENQDAPLGVMREEPDDDSDIKEISSPQQELKEQATNEINNINSDESVAGTPNEEVEEEERNKEEEEAMTSNENEEEAVGSEAHEPKETELKEIAVEVNREAENATPKSQKNSPVSNDVIEETANKLREQRKNKVKALAGAFETVISLQEK</sequence>
<feature type="compositionally biased region" description="Basic and acidic residues" evidence="1">
    <location>
        <begin position="44"/>
        <end position="56"/>
    </location>
</feature>
<reference evidence="3" key="1">
    <citation type="submission" date="2020-06" db="EMBL/GenBank/DDBJ databases">
        <authorList>
            <person name="Li T."/>
            <person name="Hu X."/>
            <person name="Zhang T."/>
            <person name="Song X."/>
            <person name="Zhang H."/>
            <person name="Dai N."/>
            <person name="Sheng W."/>
            <person name="Hou X."/>
            <person name="Wei L."/>
        </authorList>
    </citation>
    <scope>NUCLEOTIDE SEQUENCE</scope>
    <source>
        <strain evidence="3">G02</strain>
        <tissue evidence="3">Leaf</tissue>
    </source>
</reference>